<dbReference type="AlphaFoldDB" id="A0A7X0TVW6"/>
<evidence type="ECO:0000313" key="1">
    <source>
        <dbReference type="EMBL" id="MBB6545791.1"/>
    </source>
</evidence>
<dbReference type="RefSeq" id="WP_221524587.1">
    <property type="nucleotide sequence ID" value="NZ_JACHMI010000001.1"/>
</dbReference>
<comment type="caution">
    <text evidence="1">The sequence shown here is derived from an EMBL/GenBank/DDBJ whole genome shotgun (WGS) entry which is preliminary data.</text>
</comment>
<proteinExistence type="predicted"/>
<sequence length="80" mass="8828">MGMVELLVHGLDIGRALDLGWRPPEHLCAPAVRRLFPEAPDGADATEVLLWCTGRAELPGLGRRDRWQWDGAVRPSTSVI</sequence>
<dbReference type="Proteomes" id="UP000565579">
    <property type="component" value="Unassembled WGS sequence"/>
</dbReference>
<evidence type="ECO:0008006" key="3">
    <source>
        <dbReference type="Google" id="ProtNLM"/>
    </source>
</evidence>
<evidence type="ECO:0000313" key="2">
    <source>
        <dbReference type="Proteomes" id="UP000565579"/>
    </source>
</evidence>
<dbReference type="EMBL" id="JACHMI010000001">
    <property type="protein sequence ID" value="MBB6545791.1"/>
    <property type="molecule type" value="Genomic_DNA"/>
</dbReference>
<organism evidence="1 2">
    <name type="scientific">Nonomuraea rubra</name>
    <dbReference type="NCBI Taxonomy" id="46180"/>
    <lineage>
        <taxon>Bacteria</taxon>
        <taxon>Bacillati</taxon>
        <taxon>Actinomycetota</taxon>
        <taxon>Actinomycetes</taxon>
        <taxon>Streptosporangiales</taxon>
        <taxon>Streptosporangiaceae</taxon>
        <taxon>Nonomuraea</taxon>
    </lineage>
</organism>
<accession>A0A7X0TVW6</accession>
<protein>
    <recommendedName>
        <fullName evidence="3">Mycothiol-dependent maleylpyruvate isomerase metal-binding domain-containing protein</fullName>
    </recommendedName>
</protein>
<reference evidence="1 2" key="1">
    <citation type="submission" date="2020-08" db="EMBL/GenBank/DDBJ databases">
        <title>Sequencing the genomes of 1000 actinobacteria strains.</title>
        <authorList>
            <person name="Klenk H.-P."/>
        </authorList>
    </citation>
    <scope>NUCLEOTIDE SEQUENCE [LARGE SCALE GENOMIC DNA]</scope>
    <source>
        <strain evidence="1 2">DSM 43768</strain>
    </source>
</reference>
<gene>
    <name evidence="1" type="ORF">HD593_000586</name>
</gene>
<keyword evidence="2" id="KW-1185">Reference proteome</keyword>
<name>A0A7X0TVW6_9ACTN</name>